<dbReference type="Pfam" id="PF01370">
    <property type="entry name" value="Epimerase"/>
    <property type="match status" value="1"/>
</dbReference>
<evidence type="ECO:0000313" key="3">
    <source>
        <dbReference type="EMBL" id="BBZ21348.1"/>
    </source>
</evidence>
<dbReference type="Proteomes" id="UP000466187">
    <property type="component" value="Chromosome"/>
</dbReference>
<dbReference type="InterPro" id="IPR036291">
    <property type="entry name" value="NAD(P)-bd_dom_sf"/>
</dbReference>
<organism evidence="3 4">
    <name type="scientific">Mycolicibacterium gadium</name>
    <name type="common">Mycobacterium gadium</name>
    <dbReference type="NCBI Taxonomy" id="1794"/>
    <lineage>
        <taxon>Bacteria</taxon>
        <taxon>Bacillati</taxon>
        <taxon>Actinomycetota</taxon>
        <taxon>Actinomycetes</taxon>
        <taxon>Mycobacteriales</taxon>
        <taxon>Mycobacteriaceae</taxon>
        <taxon>Mycolicibacterium</taxon>
    </lineage>
</organism>
<evidence type="ECO:0000256" key="1">
    <source>
        <dbReference type="ARBA" id="ARBA00007637"/>
    </source>
</evidence>
<feature type="domain" description="NAD-dependent epimerase/dehydratase" evidence="2">
    <location>
        <begin position="11"/>
        <end position="222"/>
    </location>
</feature>
<dbReference type="KEGG" id="mgad:MGAD_56830"/>
<name>A0A7I7WZF9_MYCGU</name>
<proteinExistence type="inferred from homology"/>
<evidence type="ECO:0000313" key="4">
    <source>
        <dbReference type="Proteomes" id="UP000466187"/>
    </source>
</evidence>
<dbReference type="Gene3D" id="3.40.50.720">
    <property type="entry name" value="NAD(P)-binding Rossmann-like Domain"/>
    <property type="match status" value="1"/>
</dbReference>
<gene>
    <name evidence="3" type="ORF">MGAD_56830</name>
</gene>
<sequence>MTEGMLDSEKILITGATGKIAFPIARALAQRNEVWGAARLRDPADRDRLAAAGITPVALDMSIGDFAALPADFTYVFHAAVDAGSGDWEQCVDTNAQKSGDLLYHCRTAKGFVFCSTGSVYGYQGQRPLRESDPPGVPLRPNYSFSKIAAEAVCTWIAKQYDIPLTIIRICSTYGPEGGAPADRLDMMLAGRPIRLHPDKPNNYNPLYEDDYVELGIRAMEVAATPPIVVNWAGSQTVSAEDYCTYLGELVGVEPHFTYTADAHTLLWPDVTYRHEILGPTKVHWRDGFRRMVAARHPEIALPEADSTNP</sequence>
<dbReference type="AlphaFoldDB" id="A0A7I7WZF9"/>
<dbReference type="PANTHER" id="PTHR43000">
    <property type="entry name" value="DTDP-D-GLUCOSE 4,6-DEHYDRATASE-RELATED"/>
    <property type="match status" value="1"/>
</dbReference>
<evidence type="ECO:0000259" key="2">
    <source>
        <dbReference type="Pfam" id="PF01370"/>
    </source>
</evidence>
<comment type="similarity">
    <text evidence="1">Belongs to the NAD(P)-dependent epimerase/dehydratase family.</text>
</comment>
<protein>
    <submittedName>
        <fullName evidence="3">Dehydratase</fullName>
    </submittedName>
</protein>
<dbReference type="SUPFAM" id="SSF51735">
    <property type="entry name" value="NAD(P)-binding Rossmann-fold domains"/>
    <property type="match status" value="1"/>
</dbReference>
<accession>A0A7I7WZF9</accession>
<reference evidence="3 4" key="1">
    <citation type="journal article" date="2019" name="Emerg. Microbes Infect.">
        <title>Comprehensive subspecies identification of 175 nontuberculous mycobacteria species based on 7547 genomic profiles.</title>
        <authorList>
            <person name="Matsumoto Y."/>
            <person name="Kinjo T."/>
            <person name="Motooka D."/>
            <person name="Nabeya D."/>
            <person name="Jung N."/>
            <person name="Uechi K."/>
            <person name="Horii T."/>
            <person name="Iida T."/>
            <person name="Fujita J."/>
            <person name="Nakamura S."/>
        </authorList>
    </citation>
    <scope>NUCLEOTIDE SEQUENCE [LARGE SCALE GENOMIC DNA]</scope>
    <source>
        <strain evidence="3 4">JCM 12688</strain>
    </source>
</reference>
<dbReference type="InterPro" id="IPR001509">
    <property type="entry name" value="Epimerase_deHydtase"/>
</dbReference>
<dbReference type="EMBL" id="AP022608">
    <property type="protein sequence ID" value="BBZ21348.1"/>
    <property type="molecule type" value="Genomic_DNA"/>
</dbReference>